<reference evidence="3" key="1">
    <citation type="journal article" date="2019" name="Int. J. Syst. Evol. Microbiol.">
        <title>The Global Catalogue of Microorganisms (GCM) 10K type strain sequencing project: providing services to taxonomists for standard genome sequencing and annotation.</title>
        <authorList>
            <consortium name="The Broad Institute Genomics Platform"/>
            <consortium name="The Broad Institute Genome Sequencing Center for Infectious Disease"/>
            <person name="Wu L."/>
            <person name="Ma J."/>
        </authorList>
    </citation>
    <scope>NUCLEOTIDE SEQUENCE [LARGE SCALE GENOMIC DNA]</scope>
    <source>
        <strain evidence="3">JCM 17589</strain>
    </source>
</reference>
<dbReference type="EMBL" id="BAABBU010000012">
    <property type="protein sequence ID" value="GAA4132278.1"/>
    <property type="molecule type" value="Genomic_DNA"/>
</dbReference>
<dbReference type="Proteomes" id="UP001501845">
    <property type="component" value="Unassembled WGS sequence"/>
</dbReference>
<organism evidence="2 3">
    <name type="scientific">Streptomyces tunisiensis</name>
    <dbReference type="NCBI Taxonomy" id="948699"/>
    <lineage>
        <taxon>Bacteria</taxon>
        <taxon>Bacillati</taxon>
        <taxon>Actinomycetota</taxon>
        <taxon>Actinomycetes</taxon>
        <taxon>Kitasatosporales</taxon>
        <taxon>Streptomycetaceae</taxon>
        <taxon>Streptomyces</taxon>
    </lineage>
</organism>
<evidence type="ECO:0000313" key="2">
    <source>
        <dbReference type="EMBL" id="GAA4132278.1"/>
    </source>
</evidence>
<proteinExistence type="predicted"/>
<name>A0ABP7Y868_9ACTN</name>
<gene>
    <name evidence="2" type="ORF">GCM10022285_22540</name>
</gene>
<feature type="region of interest" description="Disordered" evidence="1">
    <location>
        <begin position="24"/>
        <end position="55"/>
    </location>
</feature>
<accession>A0ABP7Y868</accession>
<protein>
    <submittedName>
        <fullName evidence="2">Uncharacterized protein</fullName>
    </submittedName>
</protein>
<evidence type="ECO:0000313" key="3">
    <source>
        <dbReference type="Proteomes" id="UP001501845"/>
    </source>
</evidence>
<keyword evidence="3" id="KW-1185">Reference proteome</keyword>
<evidence type="ECO:0000256" key="1">
    <source>
        <dbReference type="SAM" id="MobiDB-lite"/>
    </source>
</evidence>
<comment type="caution">
    <text evidence="2">The sequence shown here is derived from an EMBL/GenBank/DDBJ whole genome shotgun (WGS) entry which is preliminary data.</text>
</comment>
<sequence length="161" mass="17451">MRARPLWGTDIQCEPGQGVNYGRIAGKGRPGGRPLTSRRLAEGGGRHHTGGGEPLPIRLPQAAGSSYTAGVTAAYDYEDMHHLVDRLTPTQVRRLRLLVTQDEELSQVAQSLPAVDANEGEESVPAGLLALIGSVSGPEDLAERHDDYIRERMRERFGDTA</sequence>